<dbReference type="Pfam" id="PF07690">
    <property type="entry name" value="MFS_1"/>
    <property type="match status" value="1"/>
</dbReference>
<dbReference type="SUPFAM" id="SSF103473">
    <property type="entry name" value="MFS general substrate transporter"/>
    <property type="match status" value="1"/>
</dbReference>
<feature type="transmembrane region" description="Helical" evidence="2">
    <location>
        <begin position="106"/>
        <end position="126"/>
    </location>
</feature>
<dbReference type="InterPro" id="IPR011701">
    <property type="entry name" value="MFS"/>
</dbReference>
<sequence length="400" mass="46266">MRIFSLSKEQRLSEQAVLTLVIHAIYQFGNSLSLIFINLYLWRLTNDLFINGLFNLIAILTQGITTFLIGKYAKKKDRLIPYRYGIFLTALFYLCIILAQENIVHYFYLFAMLKGVSQALYWLGYFTLAHEVSNGQNRHRYLGWNQIVMSATNLSGPALAGFIISMNSELKGYIIVFSLAFFMFIVSTIGSLKIKKETVHHKDYYMKYLQLILKRKPKFFHSLLGWFIIGFPQGILMYIPSILLYNIFPDEQVVGYLNVAFLSLSIISSYMITRITNSKSTVKYLTISAFGFIFSSLFLFSEISIWTVVLFMSINSLFKPLQANAYAVHYFNWVDVLPLKENFRVESVVLRESIINLGRGLGIVIFMIFSKEINTVTVPWIIMTVMAIQLLIPYFAKEKW</sequence>
<dbReference type="PANTHER" id="PTHR23526:SF2">
    <property type="entry name" value="MAJOR FACILITATOR SUPERFAMILY (MFS) PROFILE DOMAIN-CONTAINING PROTEIN"/>
    <property type="match status" value="1"/>
</dbReference>
<organism evidence="3 4">
    <name type="scientific">Litchfieldia salsa</name>
    <dbReference type="NCBI Taxonomy" id="930152"/>
    <lineage>
        <taxon>Bacteria</taxon>
        <taxon>Bacillati</taxon>
        <taxon>Bacillota</taxon>
        <taxon>Bacilli</taxon>
        <taxon>Bacillales</taxon>
        <taxon>Bacillaceae</taxon>
        <taxon>Litchfieldia</taxon>
    </lineage>
</organism>
<keyword evidence="2" id="KW-0812">Transmembrane</keyword>
<feature type="transmembrane region" description="Helical" evidence="2">
    <location>
        <begin position="376"/>
        <end position="396"/>
    </location>
</feature>
<accession>A0A1H0PSH6</accession>
<keyword evidence="2" id="KW-0472">Membrane</keyword>
<proteinExistence type="predicted"/>
<feature type="transmembrane region" description="Helical" evidence="2">
    <location>
        <begin position="172"/>
        <end position="192"/>
    </location>
</feature>
<dbReference type="EMBL" id="FNJU01000001">
    <property type="protein sequence ID" value="SDP07615.1"/>
    <property type="molecule type" value="Genomic_DNA"/>
</dbReference>
<protein>
    <submittedName>
        <fullName evidence="3">MFS transporter, YQGE family, putative transporter</fullName>
    </submittedName>
</protein>
<feature type="transmembrane region" description="Helical" evidence="2">
    <location>
        <begin position="82"/>
        <end position="100"/>
    </location>
</feature>
<dbReference type="PANTHER" id="PTHR23526">
    <property type="entry name" value="INTEGRAL MEMBRANE TRANSPORT PROTEIN-RELATED"/>
    <property type="match status" value="1"/>
</dbReference>
<feature type="transmembrane region" description="Helical" evidence="2">
    <location>
        <begin position="253"/>
        <end position="272"/>
    </location>
</feature>
<dbReference type="GO" id="GO:0022857">
    <property type="term" value="F:transmembrane transporter activity"/>
    <property type="evidence" value="ECO:0007669"/>
    <property type="project" value="InterPro"/>
</dbReference>
<feature type="transmembrane region" description="Helical" evidence="2">
    <location>
        <begin position="20"/>
        <end position="42"/>
    </location>
</feature>
<dbReference type="RefSeq" id="WP_090849472.1">
    <property type="nucleotide sequence ID" value="NZ_FNJU01000001.1"/>
</dbReference>
<keyword evidence="4" id="KW-1185">Reference proteome</keyword>
<reference evidence="4" key="1">
    <citation type="submission" date="2016-10" db="EMBL/GenBank/DDBJ databases">
        <authorList>
            <person name="Varghese N."/>
            <person name="Submissions S."/>
        </authorList>
    </citation>
    <scope>NUCLEOTIDE SEQUENCE [LARGE SCALE GENOMIC DNA]</scope>
    <source>
        <strain evidence="4">IBRC-M10078</strain>
    </source>
</reference>
<feature type="transmembrane region" description="Helical" evidence="2">
    <location>
        <begin position="147"/>
        <end position="166"/>
    </location>
</feature>
<feature type="transmembrane region" description="Helical" evidence="2">
    <location>
        <begin position="284"/>
        <end position="314"/>
    </location>
</feature>
<dbReference type="Proteomes" id="UP000199159">
    <property type="component" value="Unassembled WGS sequence"/>
</dbReference>
<dbReference type="STRING" id="930152.SAMN05216565_101435"/>
<dbReference type="Gene3D" id="1.20.1250.20">
    <property type="entry name" value="MFS general substrate transporter like domains"/>
    <property type="match status" value="2"/>
</dbReference>
<feature type="transmembrane region" description="Helical" evidence="2">
    <location>
        <begin position="223"/>
        <end position="247"/>
    </location>
</feature>
<evidence type="ECO:0000256" key="2">
    <source>
        <dbReference type="SAM" id="Phobius"/>
    </source>
</evidence>
<feature type="transmembrane region" description="Helical" evidence="2">
    <location>
        <begin position="48"/>
        <end position="70"/>
    </location>
</feature>
<evidence type="ECO:0000313" key="3">
    <source>
        <dbReference type="EMBL" id="SDP07615.1"/>
    </source>
</evidence>
<dbReference type="InterPro" id="IPR052528">
    <property type="entry name" value="Sugar_transport-like"/>
</dbReference>
<dbReference type="OrthoDB" id="2767994at2"/>
<dbReference type="GO" id="GO:0005886">
    <property type="term" value="C:plasma membrane"/>
    <property type="evidence" value="ECO:0007669"/>
    <property type="project" value="UniProtKB-SubCell"/>
</dbReference>
<dbReference type="AlphaFoldDB" id="A0A1H0PSH6"/>
<dbReference type="InterPro" id="IPR036259">
    <property type="entry name" value="MFS_trans_sf"/>
</dbReference>
<evidence type="ECO:0000256" key="1">
    <source>
        <dbReference type="ARBA" id="ARBA00004651"/>
    </source>
</evidence>
<name>A0A1H0PSH6_9BACI</name>
<evidence type="ECO:0000313" key="4">
    <source>
        <dbReference type="Proteomes" id="UP000199159"/>
    </source>
</evidence>
<comment type="subcellular location">
    <subcellularLocation>
        <location evidence="1">Cell membrane</location>
        <topology evidence="1">Multi-pass membrane protein</topology>
    </subcellularLocation>
</comment>
<gene>
    <name evidence="3" type="ORF">SAMN05216565_101435</name>
</gene>
<keyword evidence="2" id="KW-1133">Transmembrane helix</keyword>